<gene>
    <name evidence="7" type="ORF">Fot_35368</name>
</gene>
<feature type="compositionally biased region" description="Basic and acidic residues" evidence="5">
    <location>
        <begin position="612"/>
        <end position="624"/>
    </location>
</feature>
<dbReference type="EMBL" id="JBFOLJ010000010">
    <property type="protein sequence ID" value="KAL2501520.1"/>
    <property type="molecule type" value="Genomic_DNA"/>
</dbReference>
<proteinExistence type="predicted"/>
<feature type="zinc finger region" description="TRAF-type" evidence="4">
    <location>
        <begin position="216"/>
        <end position="271"/>
    </location>
</feature>
<dbReference type="SUPFAM" id="SSF49599">
    <property type="entry name" value="TRAF domain-like"/>
    <property type="match status" value="1"/>
</dbReference>
<feature type="compositionally biased region" description="Basic and acidic residues" evidence="5">
    <location>
        <begin position="484"/>
        <end position="495"/>
    </location>
</feature>
<evidence type="ECO:0000256" key="3">
    <source>
        <dbReference type="ARBA" id="ARBA00022833"/>
    </source>
</evidence>
<feature type="compositionally biased region" description="Basic and acidic residues" evidence="5">
    <location>
        <begin position="560"/>
        <end position="571"/>
    </location>
</feature>
<feature type="compositionally biased region" description="Basic and acidic residues" evidence="5">
    <location>
        <begin position="633"/>
        <end position="644"/>
    </location>
</feature>
<dbReference type="InterPro" id="IPR013083">
    <property type="entry name" value="Znf_RING/FYVE/PHD"/>
</dbReference>
<protein>
    <submittedName>
        <fullName evidence="7">TNF receptor-associated factor family protein</fullName>
    </submittedName>
</protein>
<feature type="region of interest" description="Disordered" evidence="5">
    <location>
        <begin position="338"/>
        <end position="663"/>
    </location>
</feature>
<dbReference type="PANTHER" id="PTHR10131">
    <property type="entry name" value="TNF RECEPTOR ASSOCIATED FACTOR"/>
    <property type="match status" value="1"/>
</dbReference>
<feature type="compositionally biased region" description="Basic and acidic residues" evidence="5">
    <location>
        <begin position="522"/>
        <end position="533"/>
    </location>
</feature>
<keyword evidence="1 4" id="KW-0479">Metal-binding</keyword>
<name>A0ABD1SLC5_9LAMI</name>
<comment type="caution">
    <text evidence="7">The sequence shown here is derived from an EMBL/GenBank/DDBJ whole genome shotgun (WGS) entry which is preliminary data.</text>
</comment>
<dbReference type="Gene3D" id="3.30.40.10">
    <property type="entry name" value="Zinc/RING finger domain, C3HC4 (zinc finger)"/>
    <property type="match status" value="1"/>
</dbReference>
<keyword evidence="2 4" id="KW-0863">Zinc-finger</keyword>
<sequence length="663" mass="74514">MNPPADDMEIRRDKLGEAKEGGPLFHCDLYDTDLVHKMAEAILPGLASACIDNTTGGLLKSPASVAVDIRREMVDYLIQRSENFVAESVVLEGGTDAEVSENPFDIISDFVDDFASSKRNFFSRVSGWVLSERREDRIDDLVQEMEINGFWLLNRRESVSQTLLKNIDFKNKFHCSMKFKSSEELEKHKSHCSFRTMTCTSEGCDATISAAQMDNHDSICPFKILPCEQNCSDHIMRRDMDRHCITVCPMKLVKCPFYSVGCQSTVPHVKMDQHRSENLPSHLLCILQVIHKEASPDDLKGRVEELEKLSSPGKLAASRDARSLTVLVKDLEAKLGPLKVNPKANPCEEVADLTDQKQETPGFPTNEDSSMQSPSKKEQSVKSPSDSSQEKDKSVGSPAYINEQLESQLEKEERKEESIKSSSDSSHEKDKSVESPAYINEQLESQLEKEELKEESVKSPSDYSHKKDESVESPAYLNEQLESQLEKEELKDKSVKSPSDSSNEKDQSVESPAYMNEQVELQLEKEELKEESVKSPSDSSNEKDQSVESPAYMNEQLESQLEKEELKKESVKSPSDSSNDKDQSVESPVYSNEQMGSQLEKEECIASVPVEENLKESPVQREEGLGSPTKVKAKIEKLSEDRLVESPIKNQLAASPKKKEEHQ</sequence>
<evidence type="ECO:0000313" key="8">
    <source>
        <dbReference type="Proteomes" id="UP001604277"/>
    </source>
</evidence>
<feature type="compositionally biased region" description="Basic and acidic residues" evidence="5">
    <location>
        <begin position="408"/>
        <end position="433"/>
    </location>
</feature>
<dbReference type="PANTHER" id="PTHR10131:SF161">
    <property type="entry name" value="F26K24.24 PROTEIN"/>
    <property type="match status" value="1"/>
</dbReference>
<keyword evidence="7" id="KW-0675">Receptor</keyword>
<dbReference type="InterPro" id="IPR001293">
    <property type="entry name" value="Znf_TRAF"/>
</dbReference>
<evidence type="ECO:0000259" key="6">
    <source>
        <dbReference type="PROSITE" id="PS50145"/>
    </source>
</evidence>
<evidence type="ECO:0000256" key="4">
    <source>
        <dbReference type="PROSITE-ProRule" id="PRU00207"/>
    </source>
</evidence>
<dbReference type="GO" id="GO:0008270">
    <property type="term" value="F:zinc ion binding"/>
    <property type="evidence" value="ECO:0007669"/>
    <property type="project" value="UniProtKB-KW"/>
</dbReference>
<accession>A0ABD1SLC5</accession>
<keyword evidence="8" id="KW-1185">Reference proteome</keyword>
<feature type="domain" description="TRAF-type" evidence="6">
    <location>
        <begin position="216"/>
        <end position="271"/>
    </location>
</feature>
<reference evidence="8" key="1">
    <citation type="submission" date="2024-07" db="EMBL/GenBank/DDBJ databases">
        <title>Two chromosome-level genome assemblies of Korean endemic species Abeliophyllum distichum and Forsythia ovata (Oleaceae).</title>
        <authorList>
            <person name="Jang H."/>
        </authorList>
    </citation>
    <scope>NUCLEOTIDE SEQUENCE [LARGE SCALE GENOMIC DNA]</scope>
</reference>
<evidence type="ECO:0000256" key="1">
    <source>
        <dbReference type="ARBA" id="ARBA00022723"/>
    </source>
</evidence>
<feature type="compositionally biased region" description="Basic and acidic residues" evidence="5">
    <location>
        <begin position="446"/>
        <end position="470"/>
    </location>
</feature>
<dbReference type="AlphaFoldDB" id="A0ABD1SLC5"/>
<keyword evidence="3 4" id="KW-0862">Zinc</keyword>
<dbReference type="Proteomes" id="UP001604277">
    <property type="component" value="Unassembled WGS sequence"/>
</dbReference>
<dbReference type="PROSITE" id="PS50145">
    <property type="entry name" value="ZF_TRAF"/>
    <property type="match status" value="1"/>
</dbReference>
<dbReference type="Pfam" id="PF02176">
    <property type="entry name" value="zf-TRAF"/>
    <property type="match status" value="1"/>
</dbReference>
<evidence type="ECO:0000313" key="7">
    <source>
        <dbReference type="EMBL" id="KAL2501520.1"/>
    </source>
</evidence>
<evidence type="ECO:0000256" key="2">
    <source>
        <dbReference type="ARBA" id="ARBA00022771"/>
    </source>
</evidence>
<evidence type="ECO:0000256" key="5">
    <source>
        <dbReference type="SAM" id="MobiDB-lite"/>
    </source>
</evidence>
<organism evidence="7 8">
    <name type="scientific">Forsythia ovata</name>
    <dbReference type="NCBI Taxonomy" id="205694"/>
    <lineage>
        <taxon>Eukaryota</taxon>
        <taxon>Viridiplantae</taxon>
        <taxon>Streptophyta</taxon>
        <taxon>Embryophyta</taxon>
        <taxon>Tracheophyta</taxon>
        <taxon>Spermatophyta</taxon>
        <taxon>Magnoliopsida</taxon>
        <taxon>eudicotyledons</taxon>
        <taxon>Gunneridae</taxon>
        <taxon>Pentapetalae</taxon>
        <taxon>asterids</taxon>
        <taxon>lamiids</taxon>
        <taxon>Lamiales</taxon>
        <taxon>Oleaceae</taxon>
        <taxon>Forsythieae</taxon>
        <taxon>Forsythia</taxon>
    </lineage>
</organism>
<feature type="compositionally biased region" description="Polar residues" evidence="5">
    <location>
        <begin position="585"/>
        <end position="597"/>
    </location>
</feature>